<dbReference type="Proteomes" id="UP000325302">
    <property type="component" value="Unassembled WGS sequence"/>
</dbReference>
<comment type="caution">
    <text evidence="5">The sequence shown here is derived from an EMBL/GenBank/DDBJ whole genome shotgun (WGS) entry which is preliminary data.</text>
</comment>
<protein>
    <recommendedName>
        <fullName evidence="4">dTTP/UTP pyrophosphatase</fullName>
        <shortName evidence="4">dTTPase/UTPase</shortName>
        <ecNumber evidence="4">3.6.1.9</ecNumber>
    </recommendedName>
    <alternativeName>
        <fullName evidence="4">Nucleoside triphosphate pyrophosphatase</fullName>
    </alternativeName>
    <alternativeName>
        <fullName evidence="4">Nucleotide pyrophosphatase</fullName>
        <shortName evidence="4">Nucleotide PPase</shortName>
    </alternativeName>
</protein>
<evidence type="ECO:0000256" key="2">
    <source>
        <dbReference type="ARBA" id="ARBA00022801"/>
    </source>
</evidence>
<sequence>MSALPLILASASPRRRELLTQIGVPHQLHPVDICEAPQAGEEASAYTQRLALEKAQSAQNQLTYPAWILGSDTTVVVDGEILGKPENQAQHQQMLLKLSGRRHQVVTAVALVGPDTQALRCVITEVEFADLSLAQIAAYWQTGEPQDKAGGYAIQGLASVFVKAIHGSYSAVVGLPLFETAQLLSEYQIPMWHQAQS</sequence>
<keyword evidence="3 4" id="KW-0546">Nucleotide metabolism</keyword>
<dbReference type="Pfam" id="PF02545">
    <property type="entry name" value="Maf"/>
    <property type="match status" value="1"/>
</dbReference>
<dbReference type="PANTHER" id="PTHR43213:SF5">
    <property type="entry name" value="BIFUNCTIONAL DTTP_UTP PYROPHOSPHATASE_METHYLTRANSFERASE PROTEIN-RELATED"/>
    <property type="match status" value="1"/>
</dbReference>
<evidence type="ECO:0000256" key="4">
    <source>
        <dbReference type="HAMAP-Rule" id="MF_00528"/>
    </source>
</evidence>
<evidence type="ECO:0000313" key="6">
    <source>
        <dbReference type="Proteomes" id="UP000325302"/>
    </source>
</evidence>
<dbReference type="InterPro" id="IPR003697">
    <property type="entry name" value="Maf-like"/>
</dbReference>
<comment type="catalytic activity">
    <reaction evidence="4">
        <text>dTTP + H2O = dTMP + diphosphate + H(+)</text>
        <dbReference type="Rhea" id="RHEA:28534"/>
        <dbReference type="ChEBI" id="CHEBI:15377"/>
        <dbReference type="ChEBI" id="CHEBI:15378"/>
        <dbReference type="ChEBI" id="CHEBI:33019"/>
        <dbReference type="ChEBI" id="CHEBI:37568"/>
        <dbReference type="ChEBI" id="CHEBI:63528"/>
        <dbReference type="EC" id="3.6.1.9"/>
    </reaction>
</comment>
<comment type="caution">
    <text evidence="4">Lacks conserved residue(s) required for the propagation of feature annotation.</text>
</comment>
<dbReference type="EMBL" id="SMRS01000007">
    <property type="protein sequence ID" value="KAA0874048.1"/>
    <property type="molecule type" value="Genomic_DNA"/>
</dbReference>
<dbReference type="GO" id="GO:0009117">
    <property type="term" value="P:nucleotide metabolic process"/>
    <property type="evidence" value="ECO:0007669"/>
    <property type="project" value="UniProtKB-KW"/>
</dbReference>
<keyword evidence="4" id="KW-0963">Cytoplasm</keyword>
<organism evidence="5 6">
    <name type="scientific">Nitrincola tapanii</name>
    <dbReference type="NCBI Taxonomy" id="1708751"/>
    <lineage>
        <taxon>Bacteria</taxon>
        <taxon>Pseudomonadati</taxon>
        <taxon>Pseudomonadota</taxon>
        <taxon>Gammaproteobacteria</taxon>
        <taxon>Oceanospirillales</taxon>
        <taxon>Oceanospirillaceae</taxon>
        <taxon>Nitrincola</taxon>
    </lineage>
</organism>
<dbReference type="SUPFAM" id="SSF52972">
    <property type="entry name" value="ITPase-like"/>
    <property type="match status" value="1"/>
</dbReference>
<dbReference type="EC" id="3.6.1.9" evidence="4"/>
<feature type="site" description="Important for substrate specificity" evidence="4">
    <location>
        <position position="73"/>
    </location>
</feature>
<reference evidence="5 6" key="1">
    <citation type="submission" date="2019-03" db="EMBL/GenBank/DDBJ databases">
        <title>Nitrincola sp. nov. isolated from an Indian soda lake.</title>
        <authorList>
            <person name="Joshi A."/>
            <person name="Thite S.V."/>
            <person name="Joseph N."/>
            <person name="Dhotre D."/>
            <person name="Moorthy M."/>
            <person name="Shouche Y.S."/>
        </authorList>
    </citation>
    <scope>NUCLEOTIDE SEQUENCE [LARGE SCALE GENOMIC DNA]</scope>
    <source>
        <strain evidence="5 6">MEB193</strain>
    </source>
</reference>
<feature type="active site" description="Proton acceptor" evidence="4">
    <location>
        <position position="72"/>
    </location>
</feature>
<comment type="cofactor">
    <cofactor evidence="1 4">
        <name>a divalent metal cation</name>
        <dbReference type="ChEBI" id="CHEBI:60240"/>
    </cofactor>
</comment>
<dbReference type="Gene3D" id="3.90.950.10">
    <property type="match status" value="1"/>
</dbReference>
<feature type="site" description="Important for substrate specificity" evidence="4">
    <location>
        <position position="14"/>
    </location>
</feature>
<dbReference type="GO" id="GO:0036221">
    <property type="term" value="F:UTP diphosphatase activity"/>
    <property type="evidence" value="ECO:0007669"/>
    <property type="project" value="RHEA"/>
</dbReference>
<dbReference type="CDD" id="cd00555">
    <property type="entry name" value="Maf"/>
    <property type="match status" value="1"/>
</dbReference>
<evidence type="ECO:0000256" key="3">
    <source>
        <dbReference type="ARBA" id="ARBA00023080"/>
    </source>
</evidence>
<feature type="site" description="Important for substrate specificity" evidence="4">
    <location>
        <position position="155"/>
    </location>
</feature>
<dbReference type="OrthoDB" id="9807767at2"/>
<evidence type="ECO:0000313" key="5">
    <source>
        <dbReference type="EMBL" id="KAA0874048.1"/>
    </source>
</evidence>
<dbReference type="PIRSF" id="PIRSF006305">
    <property type="entry name" value="Maf"/>
    <property type="match status" value="1"/>
</dbReference>
<dbReference type="AlphaFoldDB" id="A0A5A9W1R7"/>
<comment type="similarity">
    <text evidence="4">Belongs to the Maf family. YhdE subfamily.</text>
</comment>
<evidence type="ECO:0000256" key="1">
    <source>
        <dbReference type="ARBA" id="ARBA00001968"/>
    </source>
</evidence>
<comment type="function">
    <text evidence="4">Nucleoside triphosphate pyrophosphatase that hydrolyzes dTTP and UTP. May have a dual role in cell division arrest and in preventing the incorporation of modified nucleotides into cellular nucleic acids.</text>
</comment>
<dbReference type="RefSeq" id="WP_149391280.1">
    <property type="nucleotide sequence ID" value="NZ_SMRS01000007.1"/>
</dbReference>
<dbReference type="GO" id="GO:0036218">
    <property type="term" value="F:dTTP diphosphatase activity"/>
    <property type="evidence" value="ECO:0007669"/>
    <property type="project" value="RHEA"/>
</dbReference>
<name>A0A5A9W1R7_9GAMM</name>
<dbReference type="HAMAP" id="MF_00528">
    <property type="entry name" value="Maf"/>
    <property type="match status" value="1"/>
</dbReference>
<accession>A0A5A9W1R7</accession>
<gene>
    <name evidence="5" type="ORF">E1H14_09720</name>
</gene>
<comment type="subcellular location">
    <subcellularLocation>
        <location evidence="4">Cytoplasm</location>
    </subcellularLocation>
</comment>
<keyword evidence="2 4" id="KW-0378">Hydrolase</keyword>
<dbReference type="NCBIfam" id="TIGR00172">
    <property type="entry name" value="maf"/>
    <property type="match status" value="1"/>
</dbReference>
<dbReference type="PANTHER" id="PTHR43213">
    <property type="entry name" value="BIFUNCTIONAL DTTP/UTP PYROPHOSPHATASE/METHYLTRANSFERASE PROTEIN-RELATED"/>
    <property type="match status" value="1"/>
</dbReference>
<comment type="catalytic activity">
    <reaction evidence="4">
        <text>UTP + H2O = UMP + diphosphate + H(+)</text>
        <dbReference type="Rhea" id="RHEA:29395"/>
        <dbReference type="ChEBI" id="CHEBI:15377"/>
        <dbReference type="ChEBI" id="CHEBI:15378"/>
        <dbReference type="ChEBI" id="CHEBI:33019"/>
        <dbReference type="ChEBI" id="CHEBI:46398"/>
        <dbReference type="ChEBI" id="CHEBI:57865"/>
        <dbReference type="EC" id="3.6.1.9"/>
    </reaction>
</comment>
<proteinExistence type="inferred from homology"/>
<keyword evidence="6" id="KW-1185">Reference proteome</keyword>
<dbReference type="GO" id="GO:0005737">
    <property type="term" value="C:cytoplasm"/>
    <property type="evidence" value="ECO:0007669"/>
    <property type="project" value="UniProtKB-SubCell"/>
</dbReference>
<dbReference type="InterPro" id="IPR029001">
    <property type="entry name" value="ITPase-like_fam"/>
</dbReference>